<name>A0A239M345_EKHLU</name>
<sequence>MLSHEEQISILAHLSKADNVVAEEEYRLIMFIADGLGIPEEKTAEIVNNPRPIPKLKDLPPDEKFNYLFNIIRMMKADGKVHSNEIKFCEKLALNLGYKPGVIADLSAYIYKDPSINSNKNFLRSIADQHLIPLDEQN</sequence>
<protein>
    <recommendedName>
        <fullName evidence="3">Tellurite resistance protein TerB</fullName>
    </recommendedName>
</protein>
<accession>A0A239M345</accession>
<evidence type="ECO:0000313" key="1">
    <source>
        <dbReference type="EMBL" id="SNT36543.1"/>
    </source>
</evidence>
<dbReference type="InterPro" id="IPR029024">
    <property type="entry name" value="TerB-like"/>
</dbReference>
<keyword evidence="2" id="KW-1185">Reference proteome</keyword>
<dbReference type="Gene3D" id="1.10.3680.10">
    <property type="entry name" value="TerB-like"/>
    <property type="match status" value="1"/>
</dbReference>
<evidence type="ECO:0000313" key="2">
    <source>
        <dbReference type="Proteomes" id="UP000198393"/>
    </source>
</evidence>
<dbReference type="AlphaFoldDB" id="A0A239M345"/>
<dbReference type="EMBL" id="FZPD01000006">
    <property type="protein sequence ID" value="SNT36543.1"/>
    <property type="molecule type" value="Genomic_DNA"/>
</dbReference>
<gene>
    <name evidence="1" type="ORF">SAMN05421640_3575</name>
</gene>
<dbReference type="OrthoDB" id="980637at2"/>
<evidence type="ECO:0008006" key="3">
    <source>
        <dbReference type="Google" id="ProtNLM"/>
    </source>
</evidence>
<dbReference type="RefSeq" id="WP_089358242.1">
    <property type="nucleotide sequence ID" value="NZ_FZPD01000006.1"/>
</dbReference>
<proteinExistence type="predicted"/>
<dbReference type="SUPFAM" id="SSF158682">
    <property type="entry name" value="TerB-like"/>
    <property type="match status" value="1"/>
</dbReference>
<organism evidence="1 2">
    <name type="scientific">Ekhidna lutea</name>
    <dbReference type="NCBI Taxonomy" id="447679"/>
    <lineage>
        <taxon>Bacteria</taxon>
        <taxon>Pseudomonadati</taxon>
        <taxon>Bacteroidota</taxon>
        <taxon>Cytophagia</taxon>
        <taxon>Cytophagales</taxon>
        <taxon>Reichenbachiellaceae</taxon>
        <taxon>Ekhidna</taxon>
    </lineage>
</organism>
<reference evidence="1 2" key="1">
    <citation type="submission" date="2017-06" db="EMBL/GenBank/DDBJ databases">
        <authorList>
            <person name="Kim H.J."/>
            <person name="Triplett B.A."/>
        </authorList>
    </citation>
    <scope>NUCLEOTIDE SEQUENCE [LARGE SCALE GENOMIC DNA]</scope>
    <source>
        <strain evidence="1 2">DSM 19307</strain>
    </source>
</reference>
<dbReference type="Proteomes" id="UP000198393">
    <property type="component" value="Unassembled WGS sequence"/>
</dbReference>